<dbReference type="SUPFAM" id="SSF55331">
    <property type="entry name" value="Tautomerase/MIF"/>
    <property type="match status" value="1"/>
</dbReference>
<reference evidence="1 2" key="1">
    <citation type="journal article" date="2024" name="Int. J. Syst. Evol. Microbiol.">
        <title>Clostridium omnivorum sp. nov., isolated from anoxic soil under the treatment of reductive soil disinfestation.</title>
        <authorList>
            <person name="Ueki A."/>
            <person name="Tonouchi A."/>
            <person name="Kaku N."/>
            <person name="Honma S."/>
            <person name="Ueki K."/>
        </authorList>
    </citation>
    <scope>NUCLEOTIDE SEQUENCE [LARGE SCALE GENOMIC DNA]</scope>
    <source>
        <strain evidence="1 2">E14</strain>
    </source>
</reference>
<dbReference type="Gene3D" id="3.30.429.10">
    <property type="entry name" value="Macrophage Migration Inhibitory Factor"/>
    <property type="match status" value="1"/>
</dbReference>
<comment type="caution">
    <text evidence="1">The sequence shown here is derived from an EMBL/GenBank/DDBJ whole genome shotgun (WGS) entry which is preliminary data.</text>
</comment>
<sequence>MPSLKFKAMNSEKIKEVSKELVDELQDLLQCPRDYFNIEIAQSLYVCDGEYVSGYPMVQVAWFERPQEIQDQAAKIITKFANKAGYDPVDVIFTLLQENNYYENGEHF</sequence>
<dbReference type="Pfam" id="PF08921">
    <property type="entry name" value="DUF1904"/>
    <property type="match status" value="1"/>
</dbReference>
<dbReference type="RefSeq" id="WP_264849638.1">
    <property type="nucleotide sequence ID" value="NZ_BRXR01000001.1"/>
</dbReference>
<accession>A0ABQ5N565</accession>
<dbReference type="EMBL" id="BRXR01000001">
    <property type="protein sequence ID" value="GLC30378.1"/>
    <property type="molecule type" value="Genomic_DNA"/>
</dbReference>
<dbReference type="InterPro" id="IPR015017">
    <property type="entry name" value="DUF1904"/>
</dbReference>
<protein>
    <recommendedName>
        <fullName evidence="3">DUF1904 domain-containing protein</fullName>
    </recommendedName>
</protein>
<dbReference type="InterPro" id="IPR014347">
    <property type="entry name" value="Tautomerase/MIF_sf"/>
</dbReference>
<organism evidence="1 2">
    <name type="scientific">Clostridium omnivorum</name>
    <dbReference type="NCBI Taxonomy" id="1604902"/>
    <lineage>
        <taxon>Bacteria</taxon>
        <taxon>Bacillati</taxon>
        <taxon>Bacillota</taxon>
        <taxon>Clostridia</taxon>
        <taxon>Eubacteriales</taxon>
        <taxon>Clostridiaceae</taxon>
        <taxon>Clostridium</taxon>
    </lineage>
</organism>
<evidence type="ECO:0008006" key="3">
    <source>
        <dbReference type="Google" id="ProtNLM"/>
    </source>
</evidence>
<gene>
    <name evidence="1" type="ORF">bsdE14_17880</name>
</gene>
<name>A0ABQ5N565_9CLOT</name>
<evidence type="ECO:0000313" key="1">
    <source>
        <dbReference type="EMBL" id="GLC30378.1"/>
    </source>
</evidence>
<keyword evidence="2" id="KW-1185">Reference proteome</keyword>
<dbReference type="Proteomes" id="UP001208567">
    <property type="component" value="Unassembled WGS sequence"/>
</dbReference>
<proteinExistence type="predicted"/>
<evidence type="ECO:0000313" key="2">
    <source>
        <dbReference type="Proteomes" id="UP001208567"/>
    </source>
</evidence>